<protein>
    <recommendedName>
        <fullName evidence="8">Cysteine desulfurase</fullName>
        <ecNumber evidence="8">2.8.1.7</ecNumber>
    </recommendedName>
</protein>
<keyword evidence="4 8" id="KW-0808">Transferase</keyword>
<gene>
    <name evidence="10" type="ORF">MT2528_2484</name>
    <name evidence="11" type="ORF">NVI5450_2700</name>
</gene>
<dbReference type="InterPro" id="IPR016454">
    <property type="entry name" value="Cysteine_dSase"/>
</dbReference>
<keyword evidence="5 8" id="KW-0663">Pyridoxal phosphate</keyword>
<dbReference type="GeneID" id="61296341"/>
<dbReference type="PROSITE" id="PS00595">
    <property type="entry name" value="AA_TRANSFER_CLASS_5"/>
    <property type="match status" value="1"/>
</dbReference>
<dbReference type="Proteomes" id="UP000183794">
    <property type="component" value="Unassembled WGS sequence"/>
</dbReference>
<dbReference type="EMBL" id="FPLJ01000055">
    <property type="protein sequence ID" value="SGY92986.1"/>
    <property type="molecule type" value="Genomic_DNA"/>
</dbReference>
<dbReference type="SUPFAM" id="SSF53383">
    <property type="entry name" value="PLP-dependent transferases"/>
    <property type="match status" value="1"/>
</dbReference>
<dbReference type="InterPro" id="IPR015422">
    <property type="entry name" value="PyrdxlP-dep_Trfase_small"/>
</dbReference>
<dbReference type="PANTHER" id="PTHR43586">
    <property type="entry name" value="CYSTEINE DESULFURASE"/>
    <property type="match status" value="1"/>
</dbReference>
<accession>A0A090IIM3</accession>
<evidence type="ECO:0000313" key="11">
    <source>
        <dbReference type="EMBL" id="SGZ03780.1"/>
    </source>
</evidence>
<dbReference type="KEGG" id="mvs:MVIS_4354"/>
<reference evidence="11 13" key="1">
    <citation type="submission" date="2016-11" db="EMBL/GenBank/DDBJ databases">
        <authorList>
            <person name="Jaros S."/>
            <person name="Januszkiewicz K."/>
            <person name="Wedrychowicz H."/>
        </authorList>
    </citation>
    <scope>NUCLEOTIDE SEQUENCE [LARGE SCALE GENOMIC DNA]</scope>
    <source>
        <strain evidence="11">NVI 5450</strain>
    </source>
</reference>
<dbReference type="InterPro" id="IPR015424">
    <property type="entry name" value="PyrdxlP-dep_Trfase"/>
</dbReference>
<dbReference type="InterPro" id="IPR015421">
    <property type="entry name" value="PyrdxlP-dep_Trfase_major"/>
</dbReference>
<dbReference type="InterPro" id="IPR010970">
    <property type="entry name" value="Cys_dSase_SufS"/>
</dbReference>
<evidence type="ECO:0000313" key="12">
    <source>
        <dbReference type="Proteomes" id="UP000182660"/>
    </source>
</evidence>
<evidence type="ECO:0000256" key="4">
    <source>
        <dbReference type="ARBA" id="ARBA00022679"/>
    </source>
</evidence>
<evidence type="ECO:0000256" key="7">
    <source>
        <dbReference type="RuleBase" id="RU004504"/>
    </source>
</evidence>
<evidence type="ECO:0000313" key="10">
    <source>
        <dbReference type="EMBL" id="SGY92986.1"/>
    </source>
</evidence>
<dbReference type="CDD" id="cd06453">
    <property type="entry name" value="SufS_like"/>
    <property type="match status" value="1"/>
</dbReference>
<dbReference type="PANTHER" id="PTHR43586:SF8">
    <property type="entry name" value="CYSTEINE DESULFURASE 1, CHLOROPLASTIC"/>
    <property type="match status" value="1"/>
</dbReference>
<dbReference type="EMBL" id="FPLD01000069">
    <property type="protein sequence ID" value="SGZ03780.1"/>
    <property type="molecule type" value="Genomic_DNA"/>
</dbReference>
<reference evidence="10 12" key="2">
    <citation type="submission" date="2016-11" db="EMBL/GenBank/DDBJ databases">
        <authorList>
            <person name="Klemetsen T."/>
        </authorList>
    </citation>
    <scope>NUCLEOTIDE SEQUENCE [LARGE SCALE GENOMIC DNA]</scope>
    <source>
        <strain evidence="10">MT 2528</strain>
    </source>
</reference>
<dbReference type="EC" id="2.8.1.7" evidence="8"/>
<evidence type="ECO:0000259" key="9">
    <source>
        <dbReference type="Pfam" id="PF00266"/>
    </source>
</evidence>
<comment type="similarity">
    <text evidence="3 8">Belongs to the class-V pyridoxal-phosphate-dependent aminotransferase family. Csd subfamily.</text>
</comment>
<dbReference type="RefSeq" id="WP_045112266.1">
    <property type="nucleotide sequence ID" value="NZ_CAWQZC010000158.1"/>
</dbReference>
<dbReference type="OrthoDB" id="9808002at2"/>
<dbReference type="HOGENOM" id="CLU_003433_2_5_6"/>
<dbReference type="Gene3D" id="3.90.1150.10">
    <property type="entry name" value="Aspartate Aminotransferase, domain 1"/>
    <property type="match status" value="1"/>
</dbReference>
<keyword evidence="12" id="KW-1185">Reference proteome</keyword>
<evidence type="ECO:0000256" key="6">
    <source>
        <dbReference type="ARBA" id="ARBA00050776"/>
    </source>
</evidence>
<evidence type="ECO:0000256" key="8">
    <source>
        <dbReference type="RuleBase" id="RU004506"/>
    </source>
</evidence>
<dbReference type="InterPro" id="IPR020578">
    <property type="entry name" value="Aminotrans_V_PyrdxlP_BS"/>
</dbReference>
<evidence type="ECO:0000313" key="13">
    <source>
        <dbReference type="Proteomes" id="UP000183794"/>
    </source>
</evidence>
<organism evidence="11 13">
    <name type="scientific">Moritella viscosa</name>
    <dbReference type="NCBI Taxonomy" id="80854"/>
    <lineage>
        <taxon>Bacteria</taxon>
        <taxon>Pseudomonadati</taxon>
        <taxon>Pseudomonadota</taxon>
        <taxon>Gammaproteobacteria</taxon>
        <taxon>Alteromonadales</taxon>
        <taxon>Moritellaceae</taxon>
        <taxon>Moritella</taxon>
    </lineage>
</organism>
<dbReference type="Gene3D" id="3.40.640.10">
    <property type="entry name" value="Type I PLP-dependent aspartate aminotransferase-like (Major domain)"/>
    <property type="match status" value="1"/>
</dbReference>
<comment type="function">
    <text evidence="2 8">Catalyzes the removal of elemental sulfur and selenium atoms from L-cysteine, L-cystine, L-selenocysteine, and L-selenocystine to produce L-alanine.</text>
</comment>
<dbReference type="AlphaFoldDB" id="A0A090IIM3"/>
<feature type="domain" description="Aminotransferase class V" evidence="9">
    <location>
        <begin position="27"/>
        <end position="394"/>
    </location>
</feature>
<evidence type="ECO:0000256" key="5">
    <source>
        <dbReference type="ARBA" id="ARBA00022898"/>
    </source>
</evidence>
<evidence type="ECO:0000256" key="2">
    <source>
        <dbReference type="ARBA" id="ARBA00002824"/>
    </source>
</evidence>
<name>A0A090IIM3_9GAMM</name>
<dbReference type="InterPro" id="IPR000192">
    <property type="entry name" value="Aminotrans_V_dom"/>
</dbReference>
<dbReference type="GO" id="GO:0006534">
    <property type="term" value="P:cysteine metabolic process"/>
    <property type="evidence" value="ECO:0007669"/>
    <property type="project" value="UniProtKB-UniRule"/>
</dbReference>
<dbReference type="STRING" id="80854.MVIS_4354"/>
<evidence type="ECO:0000256" key="3">
    <source>
        <dbReference type="ARBA" id="ARBA00010447"/>
    </source>
</evidence>
<dbReference type="GO" id="GO:0030170">
    <property type="term" value="F:pyridoxal phosphate binding"/>
    <property type="evidence" value="ECO:0007669"/>
    <property type="project" value="UniProtKB-UniRule"/>
</dbReference>
<dbReference type="PIRSF" id="PIRSF005572">
    <property type="entry name" value="NifS"/>
    <property type="match status" value="1"/>
</dbReference>
<comment type="catalytic activity">
    <reaction evidence="6 8">
        <text>(sulfur carrier)-H + L-cysteine = (sulfur carrier)-SH + L-alanine</text>
        <dbReference type="Rhea" id="RHEA:43892"/>
        <dbReference type="Rhea" id="RHEA-COMP:14737"/>
        <dbReference type="Rhea" id="RHEA-COMP:14739"/>
        <dbReference type="ChEBI" id="CHEBI:29917"/>
        <dbReference type="ChEBI" id="CHEBI:35235"/>
        <dbReference type="ChEBI" id="CHEBI:57972"/>
        <dbReference type="ChEBI" id="CHEBI:64428"/>
        <dbReference type="EC" id="2.8.1.7"/>
    </reaction>
</comment>
<sequence length="406" mass="44559">MLNDIELTDLRQQFPVLSQQVNDHPLIYLDNAATSQKPLCVLEAINTYYRDINANVHRASHALSAQATSAYENARDICAQFINANSSKEIIWTRGTTEAINLIANSLTTEFQAGDEIIISTLEHHANIVPWQMLAQRTGAIIKVIPLLPSTDIDMQAYKLLLSDKTKLVAVSHVSNAIGTVNPIEEIIALAKQTNAKVLIDGAQAISHWDVDVQALGCDFYVFSGHKMYGPTGIGVLWGKEMLLNQLPPWQGGGEMIKAVSFEHTTYNELPFKFEAGTPNIAGTISLARAMTFLKSYDRQALADHEAELLAYTTAQLEKMPRIKIIGSPQHRAGGVSFIMGDAHNGDVGMLLDLQGIAVRTGHHCAQPLMQSLNLSGTIRVSLAIYNTKAEIDFFITALNELQDLL</sequence>
<comment type="cofactor">
    <cofactor evidence="1 7">
        <name>pyridoxal 5'-phosphate</name>
        <dbReference type="ChEBI" id="CHEBI:597326"/>
    </cofactor>
</comment>
<dbReference type="NCBIfam" id="TIGR01979">
    <property type="entry name" value="sufS"/>
    <property type="match status" value="1"/>
</dbReference>
<dbReference type="Pfam" id="PF00266">
    <property type="entry name" value="Aminotran_5"/>
    <property type="match status" value="1"/>
</dbReference>
<dbReference type="Proteomes" id="UP000182660">
    <property type="component" value="Unassembled WGS sequence"/>
</dbReference>
<dbReference type="PATRIC" id="fig|80854.5.peg.4614"/>
<proteinExistence type="inferred from homology"/>
<dbReference type="GO" id="GO:0031071">
    <property type="term" value="F:cysteine desulfurase activity"/>
    <property type="evidence" value="ECO:0007669"/>
    <property type="project" value="UniProtKB-UniRule"/>
</dbReference>
<evidence type="ECO:0000256" key="1">
    <source>
        <dbReference type="ARBA" id="ARBA00001933"/>
    </source>
</evidence>